<protein>
    <submittedName>
        <fullName evidence="3">Uncharacterized protein</fullName>
    </submittedName>
</protein>
<evidence type="ECO:0000256" key="1">
    <source>
        <dbReference type="SAM" id="MobiDB-lite"/>
    </source>
</evidence>
<keyword evidence="2" id="KW-0472">Membrane</keyword>
<feature type="compositionally biased region" description="Basic residues" evidence="1">
    <location>
        <begin position="60"/>
        <end position="71"/>
    </location>
</feature>
<keyword evidence="2" id="KW-1133">Transmembrane helix</keyword>
<feature type="transmembrane region" description="Helical" evidence="2">
    <location>
        <begin position="6"/>
        <end position="26"/>
    </location>
</feature>
<dbReference type="AlphaFoldDB" id="A0A0E9SML7"/>
<accession>A0A0E9SML7</accession>
<keyword evidence="2" id="KW-0812">Transmembrane</keyword>
<sequence>MVTSRMLYFLSIHTFIIYSHLFLVRVTRGAGVYPSMQMPDTQQNTTPNTQQNTHCPTRNRTQRPTHSRTHTAQHTTEHRSWNCVQILY</sequence>
<evidence type="ECO:0000313" key="3">
    <source>
        <dbReference type="EMBL" id="JAH41900.1"/>
    </source>
</evidence>
<proteinExistence type="predicted"/>
<feature type="region of interest" description="Disordered" evidence="1">
    <location>
        <begin position="35"/>
        <end position="77"/>
    </location>
</feature>
<dbReference type="EMBL" id="GBXM01066677">
    <property type="protein sequence ID" value="JAH41900.1"/>
    <property type="molecule type" value="Transcribed_RNA"/>
</dbReference>
<reference evidence="3" key="1">
    <citation type="submission" date="2014-11" db="EMBL/GenBank/DDBJ databases">
        <authorList>
            <person name="Amaro Gonzalez C."/>
        </authorList>
    </citation>
    <scope>NUCLEOTIDE SEQUENCE</scope>
</reference>
<reference evidence="3" key="2">
    <citation type="journal article" date="2015" name="Fish Shellfish Immunol.">
        <title>Early steps in the European eel (Anguilla anguilla)-Vibrio vulnificus interaction in the gills: Role of the RtxA13 toxin.</title>
        <authorList>
            <person name="Callol A."/>
            <person name="Pajuelo D."/>
            <person name="Ebbesson L."/>
            <person name="Teles M."/>
            <person name="MacKenzie S."/>
            <person name="Amaro C."/>
        </authorList>
    </citation>
    <scope>NUCLEOTIDE SEQUENCE</scope>
</reference>
<feature type="compositionally biased region" description="Low complexity" evidence="1">
    <location>
        <begin position="36"/>
        <end position="53"/>
    </location>
</feature>
<evidence type="ECO:0000256" key="2">
    <source>
        <dbReference type="SAM" id="Phobius"/>
    </source>
</evidence>
<organism evidence="3">
    <name type="scientific">Anguilla anguilla</name>
    <name type="common">European freshwater eel</name>
    <name type="synonym">Muraena anguilla</name>
    <dbReference type="NCBI Taxonomy" id="7936"/>
    <lineage>
        <taxon>Eukaryota</taxon>
        <taxon>Metazoa</taxon>
        <taxon>Chordata</taxon>
        <taxon>Craniata</taxon>
        <taxon>Vertebrata</taxon>
        <taxon>Euteleostomi</taxon>
        <taxon>Actinopterygii</taxon>
        <taxon>Neopterygii</taxon>
        <taxon>Teleostei</taxon>
        <taxon>Anguilliformes</taxon>
        <taxon>Anguillidae</taxon>
        <taxon>Anguilla</taxon>
    </lineage>
</organism>
<name>A0A0E9SML7_ANGAN</name>